<comment type="subcellular location">
    <subcellularLocation>
        <location evidence="1">Cell inner membrane</location>
        <topology evidence="1">Multi-pass membrane protein</topology>
    </subcellularLocation>
</comment>
<feature type="transmembrane region" description="Helical" evidence="6">
    <location>
        <begin position="21"/>
        <end position="38"/>
    </location>
</feature>
<feature type="transmembrane region" description="Helical" evidence="6">
    <location>
        <begin position="358"/>
        <end position="378"/>
    </location>
</feature>
<feature type="transmembrane region" description="Helical" evidence="6">
    <location>
        <begin position="418"/>
        <end position="435"/>
    </location>
</feature>
<dbReference type="InterPro" id="IPR011701">
    <property type="entry name" value="MFS"/>
</dbReference>
<feature type="domain" description="Major facilitator superfamily (MFS) profile" evidence="7">
    <location>
        <begin position="24"/>
        <end position="441"/>
    </location>
</feature>
<keyword evidence="9" id="KW-1185">Reference proteome</keyword>
<evidence type="ECO:0000313" key="9">
    <source>
        <dbReference type="Proteomes" id="UP001598114"/>
    </source>
</evidence>
<evidence type="ECO:0000256" key="4">
    <source>
        <dbReference type="ARBA" id="ARBA00022989"/>
    </source>
</evidence>
<name>A0ABW6D034_9BACT</name>
<dbReference type="Proteomes" id="UP001598114">
    <property type="component" value="Unassembled WGS sequence"/>
</dbReference>
<evidence type="ECO:0000256" key="2">
    <source>
        <dbReference type="ARBA" id="ARBA00022475"/>
    </source>
</evidence>
<keyword evidence="2" id="KW-1003">Cell membrane</keyword>
<feature type="transmembrane region" description="Helical" evidence="6">
    <location>
        <begin position="89"/>
        <end position="108"/>
    </location>
</feature>
<organism evidence="8 9">
    <name type="scientific">Aquirufa echingensis</name>
    <dbReference type="NCBI Taxonomy" id="3096516"/>
    <lineage>
        <taxon>Bacteria</taxon>
        <taxon>Pseudomonadati</taxon>
        <taxon>Bacteroidota</taxon>
        <taxon>Cytophagia</taxon>
        <taxon>Cytophagales</taxon>
        <taxon>Flectobacillaceae</taxon>
        <taxon>Aquirufa</taxon>
    </lineage>
</organism>
<feature type="transmembrane region" description="Helical" evidence="6">
    <location>
        <begin position="251"/>
        <end position="272"/>
    </location>
</feature>
<keyword evidence="5 6" id="KW-0472">Membrane</keyword>
<dbReference type="EMBL" id="JBBKYA010000003">
    <property type="protein sequence ID" value="MFD3275738.1"/>
    <property type="molecule type" value="Genomic_DNA"/>
</dbReference>
<reference evidence="8 9" key="1">
    <citation type="submission" date="2024-03" db="EMBL/GenBank/DDBJ databases">
        <title>Aquirufa genome sequencing.</title>
        <authorList>
            <person name="Pitt A."/>
            <person name="Hahn M.W."/>
        </authorList>
    </citation>
    <scope>NUCLEOTIDE SEQUENCE [LARGE SCALE GENOMIC DNA]</scope>
    <source>
        <strain evidence="8 9">PLAD-142S6K</strain>
    </source>
</reference>
<feature type="transmembrane region" description="Helical" evidence="6">
    <location>
        <begin position="114"/>
        <end position="142"/>
    </location>
</feature>
<feature type="transmembrane region" description="Helical" evidence="6">
    <location>
        <begin position="304"/>
        <end position="322"/>
    </location>
</feature>
<dbReference type="PANTHER" id="PTHR43702:SF11">
    <property type="entry name" value="L-FUCOSE-PROTON SYMPORTER"/>
    <property type="match status" value="1"/>
</dbReference>
<accession>A0ABW6D034</accession>
<feature type="transmembrane region" description="Helical" evidence="6">
    <location>
        <begin position="154"/>
        <end position="175"/>
    </location>
</feature>
<dbReference type="PROSITE" id="PS50850">
    <property type="entry name" value="MFS"/>
    <property type="match status" value="1"/>
</dbReference>
<feature type="transmembrane region" description="Helical" evidence="6">
    <location>
        <begin position="207"/>
        <end position="224"/>
    </location>
</feature>
<evidence type="ECO:0000259" key="7">
    <source>
        <dbReference type="PROSITE" id="PS50850"/>
    </source>
</evidence>
<dbReference type="Gene3D" id="1.20.1250.20">
    <property type="entry name" value="MFS general substrate transporter like domains"/>
    <property type="match status" value="2"/>
</dbReference>
<proteinExistence type="predicted"/>
<dbReference type="PANTHER" id="PTHR43702">
    <property type="entry name" value="L-FUCOSE-PROTON SYMPORTER"/>
    <property type="match status" value="1"/>
</dbReference>
<sequence length="445" mass="48473">MALPSSDQNSVHVHADNKTNYTIPLILVTSLFFLWGLANSLNGTLVKQFQTALDLQRWQANIVETAFYLGYFVMALPAGIVMRKYGYKMGILLGLVLYAAGAFLFYPAADVRSYSFFLIALFMIASGIAFLETAANLYVTVLGDPAKGDFRLNFAQSFNGMSIILGPVIGGFFIFSDKEYSREVLAAMPVAESEAIRAAHAASVQSPYLIIGCVVTFVAILFALTKMPELKSAEEQNSNVRIKNLLKHKHLVLGIIAQFLNIGAQVTLWGNFVDLKLDYAPDTNLWIVEKIYQISSGMSATQMASFHASFAFILFLLGRFLGTFLMGRYKSNQILGLYAIGAVVSLIVAMLGGGISAVVALMLVYFCQSIMFPTIFALSCKNLGEGSKLASSLIIMSIVGGAIIPPFTASLFKINTNVALTIPLICFAYIVFYAYKGSSVRSDEA</sequence>
<dbReference type="RefSeq" id="WP_377975935.1">
    <property type="nucleotide sequence ID" value="NZ_JBBKYA010000003.1"/>
</dbReference>
<feature type="transmembrane region" description="Helical" evidence="6">
    <location>
        <begin position="334"/>
        <end position="352"/>
    </location>
</feature>
<dbReference type="NCBIfam" id="TIGR00885">
    <property type="entry name" value="fucP"/>
    <property type="match status" value="1"/>
</dbReference>
<dbReference type="SUPFAM" id="SSF103473">
    <property type="entry name" value="MFS general substrate transporter"/>
    <property type="match status" value="1"/>
</dbReference>
<protein>
    <submittedName>
        <fullName evidence="8">L-fucose:H+ symporter permease</fullName>
    </submittedName>
</protein>
<gene>
    <name evidence="8" type="primary">fucP</name>
    <name evidence="8" type="ORF">SKC38_05810</name>
</gene>
<feature type="transmembrane region" description="Helical" evidence="6">
    <location>
        <begin position="390"/>
        <end position="412"/>
    </location>
</feature>
<dbReference type="InterPro" id="IPR005275">
    <property type="entry name" value="Lfuc_symporter_FucP"/>
</dbReference>
<keyword evidence="3 6" id="KW-0812">Transmembrane</keyword>
<evidence type="ECO:0000256" key="1">
    <source>
        <dbReference type="ARBA" id="ARBA00004429"/>
    </source>
</evidence>
<comment type="caution">
    <text evidence="8">The sequence shown here is derived from an EMBL/GenBank/DDBJ whole genome shotgun (WGS) entry which is preliminary data.</text>
</comment>
<dbReference type="CDD" id="cd17394">
    <property type="entry name" value="MFS_FucP_like"/>
    <property type="match status" value="1"/>
</dbReference>
<evidence type="ECO:0000313" key="8">
    <source>
        <dbReference type="EMBL" id="MFD3275738.1"/>
    </source>
</evidence>
<evidence type="ECO:0000256" key="3">
    <source>
        <dbReference type="ARBA" id="ARBA00022692"/>
    </source>
</evidence>
<dbReference type="InterPro" id="IPR020846">
    <property type="entry name" value="MFS_dom"/>
</dbReference>
<dbReference type="InterPro" id="IPR036259">
    <property type="entry name" value="MFS_trans_sf"/>
</dbReference>
<dbReference type="Pfam" id="PF07690">
    <property type="entry name" value="MFS_1"/>
    <property type="match status" value="1"/>
</dbReference>
<evidence type="ECO:0000256" key="5">
    <source>
        <dbReference type="ARBA" id="ARBA00023136"/>
    </source>
</evidence>
<keyword evidence="4 6" id="KW-1133">Transmembrane helix</keyword>
<dbReference type="InterPro" id="IPR050375">
    <property type="entry name" value="MFS_TsgA-like"/>
</dbReference>
<feature type="transmembrane region" description="Helical" evidence="6">
    <location>
        <begin position="58"/>
        <end position="82"/>
    </location>
</feature>
<evidence type="ECO:0000256" key="6">
    <source>
        <dbReference type="SAM" id="Phobius"/>
    </source>
</evidence>